<comment type="caution">
    <text evidence="2">The sequence shown here is derived from an EMBL/GenBank/DDBJ whole genome shotgun (WGS) entry which is preliminary data.</text>
</comment>
<dbReference type="RefSeq" id="WP_229704860.1">
    <property type="nucleotide sequence ID" value="NZ_BMCS01000001.1"/>
</dbReference>
<feature type="transmembrane region" description="Helical" evidence="1">
    <location>
        <begin position="437"/>
        <end position="456"/>
    </location>
</feature>
<feature type="transmembrane region" description="Helical" evidence="1">
    <location>
        <begin position="69"/>
        <end position="87"/>
    </location>
</feature>
<organism evidence="2 3">
    <name type="scientific">Williamsia phyllosphaerae</name>
    <dbReference type="NCBI Taxonomy" id="885042"/>
    <lineage>
        <taxon>Bacteria</taxon>
        <taxon>Bacillati</taxon>
        <taxon>Actinomycetota</taxon>
        <taxon>Actinomycetes</taxon>
        <taxon>Mycobacteriales</taxon>
        <taxon>Nocardiaceae</taxon>
        <taxon>Williamsia</taxon>
    </lineage>
</organism>
<keyword evidence="1" id="KW-0472">Membrane</keyword>
<keyword evidence="1" id="KW-0812">Transmembrane</keyword>
<evidence type="ECO:0008006" key="4">
    <source>
        <dbReference type="Google" id="ProtNLM"/>
    </source>
</evidence>
<feature type="transmembrane region" description="Helical" evidence="1">
    <location>
        <begin position="190"/>
        <end position="211"/>
    </location>
</feature>
<name>A0ABQ1UB13_9NOCA</name>
<feature type="transmembrane region" description="Helical" evidence="1">
    <location>
        <begin position="232"/>
        <end position="257"/>
    </location>
</feature>
<proteinExistence type="predicted"/>
<feature type="transmembrane region" description="Helical" evidence="1">
    <location>
        <begin position="99"/>
        <end position="117"/>
    </location>
</feature>
<gene>
    <name evidence="2" type="ORF">GCM10007298_06880</name>
</gene>
<evidence type="ECO:0000256" key="1">
    <source>
        <dbReference type="SAM" id="Phobius"/>
    </source>
</evidence>
<feature type="transmembrane region" description="Helical" evidence="1">
    <location>
        <begin position="27"/>
        <end position="46"/>
    </location>
</feature>
<protein>
    <recommendedName>
        <fullName evidence="4">Integral membrane protein</fullName>
    </recommendedName>
</protein>
<feature type="transmembrane region" description="Helical" evidence="1">
    <location>
        <begin position="277"/>
        <end position="301"/>
    </location>
</feature>
<keyword evidence="3" id="KW-1185">Reference proteome</keyword>
<feature type="transmembrane region" description="Helical" evidence="1">
    <location>
        <begin position="386"/>
        <end position="408"/>
    </location>
</feature>
<dbReference type="EMBL" id="BMCS01000001">
    <property type="protein sequence ID" value="GGF13547.1"/>
    <property type="molecule type" value="Genomic_DNA"/>
</dbReference>
<dbReference type="Proteomes" id="UP000632454">
    <property type="component" value="Unassembled WGS sequence"/>
</dbReference>
<reference evidence="3" key="1">
    <citation type="journal article" date="2019" name="Int. J. Syst. Evol. Microbiol.">
        <title>The Global Catalogue of Microorganisms (GCM) 10K type strain sequencing project: providing services to taxonomists for standard genome sequencing and annotation.</title>
        <authorList>
            <consortium name="The Broad Institute Genomics Platform"/>
            <consortium name="The Broad Institute Genome Sequencing Center for Infectious Disease"/>
            <person name="Wu L."/>
            <person name="Ma J."/>
        </authorList>
    </citation>
    <scope>NUCLEOTIDE SEQUENCE [LARGE SCALE GENOMIC DNA]</scope>
    <source>
        <strain evidence="3">CCM 7855</strain>
    </source>
</reference>
<keyword evidence="1" id="KW-1133">Transmembrane helix</keyword>
<evidence type="ECO:0000313" key="2">
    <source>
        <dbReference type="EMBL" id="GGF13547.1"/>
    </source>
</evidence>
<feature type="transmembrane region" description="Helical" evidence="1">
    <location>
        <begin position="350"/>
        <end position="374"/>
    </location>
</feature>
<feature type="transmembrane region" description="Helical" evidence="1">
    <location>
        <begin position="308"/>
        <end position="330"/>
    </location>
</feature>
<accession>A0ABQ1UB13</accession>
<evidence type="ECO:0000313" key="3">
    <source>
        <dbReference type="Proteomes" id="UP000632454"/>
    </source>
</evidence>
<sequence>MTETRDDKTGIEDDPGVDRPRWIRDTASLLVAAALLLAAILVPFYGSDELKLKIFVQAPPLFAKYGPHWDYGTIAAVLVALLVITVGPQVAARLRWGGLLAISYAAGLGWTFGLALVDGWNRGVVQRLLRPDEYLLSVNLVRSVPTMISEFSDRIIDYTPISWPTHVAGHPPGALLTFVWLNRIGLGGGAWAGVFCIVVGMSAVIALLVTVRRLADEATARRIAPFLVLTPGAVWIGVSADGYFMGVAAWGIALLAIASTSTQTRWKATAGIAAGLVLGWGIFLNYGLTLMGVIALAVLIIARQWRPLLYAIPAALVVVGLFAAFGFWWLDGYHLVTDRYYQGIASDRPFSYWVWGNFAATLCAVGPAVAIGLGRSMRWTPIRTRNAVVVLGLAALLAMLIADLSALSKAETERIWLPFSMWTLVTTALIPPRWTRVWLVGQVATALLINHLVLTYW</sequence>